<dbReference type="Gene3D" id="3.40.50.300">
    <property type="entry name" value="P-loop containing nucleotide triphosphate hydrolases"/>
    <property type="match status" value="1"/>
</dbReference>
<protein>
    <submittedName>
        <fullName evidence="2">ParA family protein</fullName>
    </submittedName>
</protein>
<dbReference type="InterPro" id="IPR050678">
    <property type="entry name" value="DNA_Partitioning_ATPase"/>
</dbReference>
<dbReference type="PANTHER" id="PTHR13696:SF99">
    <property type="entry name" value="COBYRINIC ACID AC-DIAMIDE SYNTHASE"/>
    <property type="match status" value="1"/>
</dbReference>
<proteinExistence type="predicted"/>
<dbReference type="Proteomes" id="UP000715781">
    <property type="component" value="Unassembled WGS sequence"/>
</dbReference>
<evidence type="ECO:0000313" key="3">
    <source>
        <dbReference type="Proteomes" id="UP000715781"/>
    </source>
</evidence>
<feature type="domain" description="CobQ/CobB/MinD/ParA nucleotide binding" evidence="1">
    <location>
        <begin position="6"/>
        <end position="177"/>
    </location>
</feature>
<dbReference type="EMBL" id="JAHHHN010000070">
    <property type="protein sequence ID" value="MBW4566268.1"/>
    <property type="molecule type" value="Genomic_DNA"/>
</dbReference>
<organism evidence="2 3">
    <name type="scientific">Mojavia pulchra JT2-VF2</name>
    <dbReference type="NCBI Taxonomy" id="287848"/>
    <lineage>
        <taxon>Bacteria</taxon>
        <taxon>Bacillati</taxon>
        <taxon>Cyanobacteriota</taxon>
        <taxon>Cyanophyceae</taxon>
        <taxon>Nostocales</taxon>
        <taxon>Nostocaceae</taxon>
    </lineage>
</organism>
<sequence length="205" mass="22656">MATKFVTLTSFKGGVGKTTSAICLSCLFAQEGHKVLLIDYDPNRSASVWSSRDQLPFRVATENTANRLMAKEKFDFIVIDTPARPTSEEIKELVDGCDLLLAITTPSALSISALNMMVQSFPAKTKFYVLLTVVPPSSEPDGEIAFHTLKEQGLPVLEQGIQRLKVYEHASAEGKPVYEIKRGGKKAWEDWKALAKLQPIKELLT</sequence>
<dbReference type="PANTHER" id="PTHR13696">
    <property type="entry name" value="P-LOOP CONTAINING NUCLEOSIDE TRIPHOSPHATE HYDROLASE"/>
    <property type="match status" value="1"/>
</dbReference>
<dbReference type="InterPro" id="IPR002586">
    <property type="entry name" value="CobQ/CobB/MinD/ParA_Nub-bd_dom"/>
</dbReference>
<reference evidence="2" key="1">
    <citation type="submission" date="2021-05" db="EMBL/GenBank/DDBJ databases">
        <authorList>
            <person name="Pietrasiak N."/>
            <person name="Ward R."/>
            <person name="Stajich J.E."/>
            <person name="Kurbessoian T."/>
        </authorList>
    </citation>
    <scope>NUCLEOTIDE SEQUENCE</scope>
    <source>
        <strain evidence="2">JT2-VF2</strain>
    </source>
</reference>
<dbReference type="AlphaFoldDB" id="A0A951UJV0"/>
<dbReference type="PIRSF" id="PIRSF009320">
    <property type="entry name" value="Nuc_binding_HP_1000"/>
    <property type="match status" value="1"/>
</dbReference>
<name>A0A951UJV0_9NOST</name>
<comment type="caution">
    <text evidence="2">The sequence shown here is derived from an EMBL/GenBank/DDBJ whole genome shotgun (WGS) entry which is preliminary data.</text>
</comment>
<dbReference type="SUPFAM" id="SSF52540">
    <property type="entry name" value="P-loop containing nucleoside triphosphate hydrolases"/>
    <property type="match status" value="1"/>
</dbReference>
<accession>A0A951UJV0</accession>
<reference evidence="2" key="2">
    <citation type="journal article" date="2022" name="Microbiol. Resour. Announc.">
        <title>Metagenome Sequencing to Explore Phylogenomics of Terrestrial Cyanobacteria.</title>
        <authorList>
            <person name="Ward R.D."/>
            <person name="Stajich J.E."/>
            <person name="Johansen J.R."/>
            <person name="Huntemann M."/>
            <person name="Clum A."/>
            <person name="Foster B."/>
            <person name="Foster B."/>
            <person name="Roux S."/>
            <person name="Palaniappan K."/>
            <person name="Varghese N."/>
            <person name="Mukherjee S."/>
            <person name="Reddy T.B.K."/>
            <person name="Daum C."/>
            <person name="Copeland A."/>
            <person name="Chen I.A."/>
            <person name="Ivanova N.N."/>
            <person name="Kyrpides N.C."/>
            <person name="Shapiro N."/>
            <person name="Eloe-Fadrosh E.A."/>
            <person name="Pietrasiak N."/>
        </authorList>
    </citation>
    <scope>NUCLEOTIDE SEQUENCE</scope>
    <source>
        <strain evidence="2">JT2-VF2</strain>
    </source>
</reference>
<gene>
    <name evidence="2" type="ORF">KME32_35435</name>
</gene>
<dbReference type="CDD" id="cd02042">
    <property type="entry name" value="ParAB_family"/>
    <property type="match status" value="1"/>
</dbReference>
<dbReference type="InterPro" id="IPR027417">
    <property type="entry name" value="P-loop_NTPase"/>
</dbReference>
<dbReference type="Pfam" id="PF01656">
    <property type="entry name" value="CbiA"/>
    <property type="match status" value="1"/>
</dbReference>
<evidence type="ECO:0000259" key="1">
    <source>
        <dbReference type="Pfam" id="PF01656"/>
    </source>
</evidence>
<evidence type="ECO:0000313" key="2">
    <source>
        <dbReference type="EMBL" id="MBW4566268.1"/>
    </source>
</evidence>